<feature type="compositionally biased region" description="Polar residues" evidence="1">
    <location>
        <begin position="115"/>
        <end position="128"/>
    </location>
</feature>
<reference evidence="2 3" key="1">
    <citation type="submission" date="2019-04" db="EMBL/GenBank/DDBJ databases">
        <title>High contiguity whole genome sequence and gene annotation resource for two Venturia nashicola isolates.</title>
        <authorList>
            <person name="Prokchorchik M."/>
            <person name="Won K."/>
            <person name="Lee Y."/>
            <person name="Choi E.D."/>
            <person name="Segonzac C."/>
            <person name="Sohn K.H."/>
        </authorList>
    </citation>
    <scope>NUCLEOTIDE SEQUENCE [LARGE SCALE GENOMIC DNA]</scope>
    <source>
        <strain evidence="2 3">PRI2</strain>
    </source>
</reference>
<keyword evidence="3" id="KW-1185">Reference proteome</keyword>
<feature type="compositionally biased region" description="Polar residues" evidence="1">
    <location>
        <begin position="73"/>
        <end position="86"/>
    </location>
</feature>
<protein>
    <submittedName>
        <fullName evidence="2">Uncharacterized protein</fullName>
    </submittedName>
</protein>
<evidence type="ECO:0000313" key="2">
    <source>
        <dbReference type="EMBL" id="TID22270.1"/>
    </source>
</evidence>
<dbReference type="OrthoDB" id="5419162at2759"/>
<comment type="caution">
    <text evidence="2">The sequence shown here is derived from an EMBL/GenBank/DDBJ whole genome shotgun (WGS) entry which is preliminary data.</text>
</comment>
<evidence type="ECO:0000313" key="3">
    <source>
        <dbReference type="Proteomes" id="UP000298493"/>
    </source>
</evidence>
<dbReference type="STRING" id="86259.A0A4Z1PGU8"/>
<sequence length="183" mass="20337">MDDIEIDPAIAEAMGFSSFGGTKRRKFNHDEATIDPDITKPQPSGANTAPLGSRSNIEHGVGLPKRPEHPSYQDPSLSMPAQTYQQGFDLPKRPPKPEEWPPTQHVPQMVEKSTENQIAETNSPTTAFPTGVPKGFFDKLTWKELEQFRKGVKNENGDVAYFLPSFIEDPWAKLEREAEGSGT</sequence>
<dbReference type="EMBL" id="SNSC02000008">
    <property type="protein sequence ID" value="TID22270.1"/>
    <property type="molecule type" value="Genomic_DNA"/>
</dbReference>
<proteinExistence type="predicted"/>
<name>A0A4Z1PGU8_9PEZI</name>
<feature type="region of interest" description="Disordered" evidence="1">
    <location>
        <begin position="18"/>
        <end position="132"/>
    </location>
</feature>
<organism evidence="2 3">
    <name type="scientific">Venturia nashicola</name>
    <dbReference type="NCBI Taxonomy" id="86259"/>
    <lineage>
        <taxon>Eukaryota</taxon>
        <taxon>Fungi</taxon>
        <taxon>Dikarya</taxon>
        <taxon>Ascomycota</taxon>
        <taxon>Pezizomycotina</taxon>
        <taxon>Dothideomycetes</taxon>
        <taxon>Pleosporomycetidae</taxon>
        <taxon>Venturiales</taxon>
        <taxon>Venturiaceae</taxon>
        <taxon>Venturia</taxon>
    </lineage>
</organism>
<evidence type="ECO:0000256" key="1">
    <source>
        <dbReference type="SAM" id="MobiDB-lite"/>
    </source>
</evidence>
<dbReference type="Proteomes" id="UP000298493">
    <property type="component" value="Unassembled WGS sequence"/>
</dbReference>
<feature type="compositionally biased region" description="Basic and acidic residues" evidence="1">
    <location>
        <begin position="90"/>
        <end position="99"/>
    </location>
</feature>
<gene>
    <name evidence="2" type="ORF">E6O75_ATG11064</name>
</gene>
<dbReference type="AlphaFoldDB" id="A0A4Z1PGU8"/>
<accession>A0A4Z1PGU8</accession>